<reference evidence="1" key="1">
    <citation type="submission" date="2015-06" db="UniProtKB">
        <authorList>
            <consortium name="EnsemblPlants"/>
        </authorList>
    </citation>
    <scope>IDENTIFICATION</scope>
</reference>
<dbReference type="EnsemblPlants" id="ORGLA09G0016000.1">
    <property type="protein sequence ID" value="ORGLA09G0016000.1"/>
    <property type="gene ID" value="ORGLA09G0016000"/>
</dbReference>
<reference evidence="1 2" key="2">
    <citation type="submission" date="2018-04" db="EMBL/GenBank/DDBJ databases">
        <title>OglaRS2 (Oryza glaberrima Reference Sequence Version 2).</title>
        <authorList>
            <person name="Zhang J."/>
            <person name="Kudrna D."/>
            <person name="Lee S."/>
            <person name="Talag J."/>
            <person name="Rajasekar S."/>
            <person name="Wing R.A."/>
        </authorList>
    </citation>
    <scope>NUCLEOTIDE SEQUENCE [LARGE SCALE GENOMIC DNA]</scope>
    <source>
        <strain evidence="1 2">cv. IRGC 96717</strain>
    </source>
</reference>
<sequence>MAGLRKRIGVDHAEHQYVLLQKDMMSALHDAYKGVKGIQQTEENDMIDIRDPSLKKKEKIDAPTLSKECLKDMELPVVVKENRKKQVGYEEGERPNCSILFPSTTTIIPCENLAYKERKQYEEQENMVSTSFVVLPQNQIMHYAKSTTWQNRGRFSV</sequence>
<dbReference type="Gramene" id="ORGLA09G0016000.1">
    <property type="protein sequence ID" value="ORGLA09G0016000.1"/>
    <property type="gene ID" value="ORGLA09G0016000"/>
</dbReference>
<proteinExistence type="predicted"/>
<evidence type="ECO:0000313" key="1">
    <source>
        <dbReference type="EnsemblPlants" id="ORGLA09G0016000.1"/>
    </source>
</evidence>
<keyword evidence="2" id="KW-1185">Reference proteome</keyword>
<accession>I1QM81</accession>
<dbReference type="Proteomes" id="UP000007306">
    <property type="component" value="Chromosome 9"/>
</dbReference>
<name>I1QM81_ORYGL</name>
<evidence type="ECO:0000313" key="2">
    <source>
        <dbReference type="Proteomes" id="UP000007306"/>
    </source>
</evidence>
<dbReference type="HOGENOM" id="CLU_1682439_0_0_1"/>
<protein>
    <submittedName>
        <fullName evidence="1">Uncharacterized protein</fullName>
    </submittedName>
</protein>
<dbReference type="AlphaFoldDB" id="I1QM81"/>
<organism evidence="1 2">
    <name type="scientific">Oryza glaberrima</name>
    <name type="common">African rice</name>
    <dbReference type="NCBI Taxonomy" id="4538"/>
    <lineage>
        <taxon>Eukaryota</taxon>
        <taxon>Viridiplantae</taxon>
        <taxon>Streptophyta</taxon>
        <taxon>Embryophyta</taxon>
        <taxon>Tracheophyta</taxon>
        <taxon>Spermatophyta</taxon>
        <taxon>Magnoliopsida</taxon>
        <taxon>Liliopsida</taxon>
        <taxon>Poales</taxon>
        <taxon>Poaceae</taxon>
        <taxon>BOP clade</taxon>
        <taxon>Oryzoideae</taxon>
        <taxon>Oryzeae</taxon>
        <taxon>Oryzinae</taxon>
        <taxon>Oryza</taxon>
    </lineage>
</organism>